<name>A0A7J7G6T0_CAMSI</name>
<proteinExistence type="predicted"/>
<dbReference type="InterPro" id="IPR003425">
    <property type="entry name" value="CCB3/YggT"/>
</dbReference>
<sequence>MCARASEREREMENSGLLMSSRNIINPIPSKSISDFKDVKLRCNTFSFRNIPPSRFHFSLDKVKFPTRSRPSQGLWSKKQSTTCCCIGVTTVPAPPIIELSASNATIGIVDTSHAAASEFMQRLVVVDLDPATAKLAIGFLGPFLSGFGFLFILRIVMSWYPKLPVEKFPYVIAYAPTEPLLMPTRKLIPPLGGVDVTPVVWFGLISFMNEILVGPQGLLVLLSQQI</sequence>
<reference evidence="3" key="1">
    <citation type="journal article" date="2020" name="Nat. Commun.">
        <title>Genome assembly of wild tea tree DASZ reveals pedigree and selection history of tea varieties.</title>
        <authorList>
            <person name="Zhang W."/>
            <person name="Zhang Y."/>
            <person name="Qiu H."/>
            <person name="Guo Y."/>
            <person name="Wan H."/>
            <person name="Zhang X."/>
            <person name="Scossa F."/>
            <person name="Alseekh S."/>
            <person name="Zhang Q."/>
            <person name="Wang P."/>
            <person name="Xu L."/>
            <person name="Schmidt M.H."/>
            <person name="Jia X."/>
            <person name="Li D."/>
            <person name="Zhu A."/>
            <person name="Guo F."/>
            <person name="Chen W."/>
            <person name="Ni D."/>
            <person name="Usadel B."/>
            <person name="Fernie A.R."/>
            <person name="Wen W."/>
        </authorList>
    </citation>
    <scope>NUCLEOTIDE SEQUENCE [LARGE SCALE GENOMIC DNA]</scope>
    <source>
        <strain evidence="3">cv. G240</strain>
    </source>
</reference>
<evidence type="ECO:0000313" key="3">
    <source>
        <dbReference type="Proteomes" id="UP000593564"/>
    </source>
</evidence>
<protein>
    <recommendedName>
        <fullName evidence="4">Protein COFACTOR ASSEMBLY OF COMPLEX C SUBUNIT B CCB3, chloroplastic</fullName>
    </recommendedName>
</protein>
<evidence type="ECO:0008006" key="4">
    <source>
        <dbReference type="Google" id="ProtNLM"/>
    </source>
</evidence>
<evidence type="ECO:0000256" key="1">
    <source>
        <dbReference type="SAM" id="Phobius"/>
    </source>
</evidence>
<keyword evidence="1" id="KW-0812">Transmembrane</keyword>
<gene>
    <name evidence="2" type="ORF">HYC85_026780</name>
</gene>
<dbReference type="GO" id="GO:0009535">
    <property type="term" value="C:chloroplast thylakoid membrane"/>
    <property type="evidence" value="ECO:0007669"/>
    <property type="project" value="TreeGrafter"/>
</dbReference>
<dbReference type="PANTHER" id="PTHR33219">
    <property type="entry name" value="YLMG HOMOLOG PROTEIN 2, CHLOROPLASTIC"/>
    <property type="match status" value="1"/>
</dbReference>
<evidence type="ECO:0000313" key="2">
    <source>
        <dbReference type="EMBL" id="KAF5935651.1"/>
    </source>
</evidence>
<dbReference type="AlphaFoldDB" id="A0A7J7G6T0"/>
<keyword evidence="1" id="KW-0472">Membrane</keyword>
<dbReference type="Proteomes" id="UP000593564">
    <property type="component" value="Unassembled WGS sequence"/>
</dbReference>
<dbReference type="Pfam" id="PF02325">
    <property type="entry name" value="CCB3_YggT"/>
    <property type="match status" value="1"/>
</dbReference>
<dbReference type="PANTHER" id="PTHR33219:SF14">
    <property type="entry name" value="PROTEIN COFACTOR ASSEMBLY OF COMPLEX C SUBUNIT B CCB3, CHLOROPLASTIC-RELATED"/>
    <property type="match status" value="1"/>
</dbReference>
<keyword evidence="3" id="KW-1185">Reference proteome</keyword>
<organism evidence="2 3">
    <name type="scientific">Camellia sinensis</name>
    <name type="common">Tea plant</name>
    <name type="synonym">Thea sinensis</name>
    <dbReference type="NCBI Taxonomy" id="4442"/>
    <lineage>
        <taxon>Eukaryota</taxon>
        <taxon>Viridiplantae</taxon>
        <taxon>Streptophyta</taxon>
        <taxon>Embryophyta</taxon>
        <taxon>Tracheophyta</taxon>
        <taxon>Spermatophyta</taxon>
        <taxon>Magnoliopsida</taxon>
        <taxon>eudicotyledons</taxon>
        <taxon>Gunneridae</taxon>
        <taxon>Pentapetalae</taxon>
        <taxon>asterids</taxon>
        <taxon>Ericales</taxon>
        <taxon>Theaceae</taxon>
        <taxon>Camellia</taxon>
    </lineage>
</organism>
<feature type="transmembrane region" description="Helical" evidence="1">
    <location>
        <begin position="200"/>
        <end position="223"/>
    </location>
</feature>
<accession>A0A7J7G6T0</accession>
<reference evidence="2 3" key="2">
    <citation type="submission" date="2020-07" db="EMBL/GenBank/DDBJ databases">
        <title>Genome assembly of wild tea tree DASZ reveals pedigree and selection history of tea varieties.</title>
        <authorList>
            <person name="Zhang W."/>
        </authorList>
    </citation>
    <scope>NUCLEOTIDE SEQUENCE [LARGE SCALE GENOMIC DNA]</scope>
    <source>
        <strain evidence="3">cv. G240</strain>
        <tissue evidence="2">Leaf</tissue>
    </source>
</reference>
<dbReference type="EMBL" id="JACBKZ010000013">
    <property type="protein sequence ID" value="KAF5935651.1"/>
    <property type="molecule type" value="Genomic_DNA"/>
</dbReference>
<keyword evidence="1" id="KW-1133">Transmembrane helix</keyword>
<comment type="caution">
    <text evidence="2">The sequence shown here is derived from an EMBL/GenBank/DDBJ whole genome shotgun (WGS) entry which is preliminary data.</text>
</comment>
<feature type="transmembrane region" description="Helical" evidence="1">
    <location>
        <begin position="136"/>
        <end position="161"/>
    </location>
</feature>